<dbReference type="Pfam" id="PF08900">
    <property type="entry name" value="AcaB"/>
    <property type="match status" value="1"/>
</dbReference>
<name>A0ABS7YPF3_9VIBR</name>
<dbReference type="EMBL" id="JAIWIU010000048">
    <property type="protein sequence ID" value="MCA2016145.1"/>
    <property type="molecule type" value="Genomic_DNA"/>
</dbReference>
<gene>
    <name evidence="1" type="ORF">LDJ79_08485</name>
</gene>
<evidence type="ECO:0000313" key="2">
    <source>
        <dbReference type="Proteomes" id="UP001199044"/>
    </source>
</evidence>
<reference evidence="2" key="1">
    <citation type="submission" date="2023-07" db="EMBL/GenBank/DDBJ databases">
        <title>Molecular identification of indigenous halophilic bacteria isolated from red sea cost, biodegradation of synthetic dyes and assessment of degraded metabolite toxicity.</title>
        <authorList>
            <person name="Chaieb K."/>
            <person name="Altayb H.N."/>
        </authorList>
    </citation>
    <scope>NUCLEOTIDE SEQUENCE [LARGE SCALE GENOMIC DNA]</scope>
    <source>
        <strain evidence="2">K20</strain>
    </source>
</reference>
<sequence length="319" mass="36324">METNKTISDFGKVPVIGKSKPAESMKEIQDELMRDSVVPPMGGNNTDMNQTFITLKPEQPMIQIKLHSQTTVNILTSKQLTGTNGKTRFNTGLDWFDSKMTKVHYAIKEDDPFADQLYLDVEKGIAALTAHYSQQTGYLQQHVHSVLSQHDMLVNFSIDSYSALYNVPKFNLNISIKMLYLLKELDKHIYWIFLCEKYGCLSRDDAKTRSNDARRRFRNVLKLCQYWEATGITRKDIAFHTQRAALAAEKNKNINVTAEVLLMKERATLAPYSAAHYMNKISDQETLTGLLETVNRMTGMQKPASDSIENPEQTATNQQ</sequence>
<dbReference type="RefSeq" id="WP_225250273.1">
    <property type="nucleotide sequence ID" value="NZ_JAIWIU010000048.1"/>
</dbReference>
<evidence type="ECO:0000313" key="1">
    <source>
        <dbReference type="EMBL" id="MCA2016145.1"/>
    </source>
</evidence>
<keyword evidence="2" id="KW-1185">Reference proteome</keyword>
<protein>
    <submittedName>
        <fullName evidence="1">TIGR03761 family integrating conjugative element protein</fullName>
    </submittedName>
</protein>
<dbReference type="InterPro" id="IPR014996">
    <property type="entry name" value="AcaB"/>
</dbReference>
<organism evidence="1 2">
    <name type="scientific">Vibrio tritonius</name>
    <dbReference type="NCBI Taxonomy" id="1435069"/>
    <lineage>
        <taxon>Bacteria</taxon>
        <taxon>Pseudomonadati</taxon>
        <taxon>Pseudomonadota</taxon>
        <taxon>Gammaproteobacteria</taxon>
        <taxon>Vibrionales</taxon>
        <taxon>Vibrionaceae</taxon>
        <taxon>Vibrio</taxon>
    </lineage>
</organism>
<comment type="caution">
    <text evidence="1">The sequence shown here is derived from an EMBL/GenBank/DDBJ whole genome shotgun (WGS) entry which is preliminary data.</text>
</comment>
<accession>A0ABS7YPF3</accession>
<proteinExistence type="predicted"/>
<dbReference type="Proteomes" id="UP001199044">
    <property type="component" value="Unassembled WGS sequence"/>
</dbReference>